<dbReference type="GO" id="GO:0046872">
    <property type="term" value="F:metal ion binding"/>
    <property type="evidence" value="ECO:0007669"/>
    <property type="project" value="UniProtKB-KW"/>
</dbReference>
<keyword evidence="3" id="KW-0413">Isomerase</keyword>
<dbReference type="PANTHER" id="PTHR42742:SF3">
    <property type="entry name" value="FRUCTOKINASE"/>
    <property type="match status" value="1"/>
</dbReference>
<reference evidence="3 4" key="1">
    <citation type="submission" date="2016-10" db="EMBL/GenBank/DDBJ databases">
        <authorList>
            <person name="de Groot N.N."/>
        </authorList>
    </citation>
    <scope>NUCLEOTIDE SEQUENCE [LARGE SCALE GENOMIC DNA]</scope>
    <source>
        <strain evidence="3 4">CGMCC 4.2022</strain>
    </source>
</reference>
<dbReference type="Gene3D" id="2.60.120.10">
    <property type="entry name" value="Jelly Rolls"/>
    <property type="match status" value="2"/>
</dbReference>
<dbReference type="Proteomes" id="UP000199341">
    <property type="component" value="Unassembled WGS sequence"/>
</dbReference>
<sequence length="358" mass="37155">MSQAMSGEQPGGAASAPLRLPANFVPRFYRGGSRLGPFRRIATGPYDGEDWVGSTTQALGAPEGLGPSRLADGRLLAEAVAADPEGFLGPDHVAAFGTSTELLVKLLDPDERLAVHYHPDQEFARIHLGCAHGKTEAWVVLDAPADGAVHLGFREEVSAEALAALSQAQDSVAMLAALNRVPVQAGDAILVPAGVPHAVGAGVFAVELQEPTDWSLMLEHAGLDLGEGGEWHLGLGPDMALAAVDRSGWTPERLAELRLPAPLPLAPGVARLLPERADPFFRAESVSAGALLAAAFSVLVCVDGELALVDEAGGRTVMTAGESVLLPYRYGRCALEGSGRAVRCLPPPTDSAAVTGAR</sequence>
<evidence type="ECO:0000313" key="3">
    <source>
        <dbReference type="EMBL" id="SDO55937.1"/>
    </source>
</evidence>
<dbReference type="EMBL" id="FNIE01000010">
    <property type="protein sequence ID" value="SDO55937.1"/>
    <property type="molecule type" value="Genomic_DNA"/>
</dbReference>
<evidence type="ECO:0000256" key="1">
    <source>
        <dbReference type="ARBA" id="ARBA00022723"/>
    </source>
</evidence>
<name>A0A1H0KJ18_9ACTN</name>
<gene>
    <name evidence="3" type="ORF">SAMN05216259_110272</name>
</gene>
<dbReference type="SUPFAM" id="SSF51182">
    <property type="entry name" value="RmlC-like cupins"/>
    <property type="match status" value="1"/>
</dbReference>
<keyword evidence="2" id="KW-0862">Zinc</keyword>
<dbReference type="STRING" id="310781.SAMN05216259_110272"/>
<organism evidence="3 4">
    <name type="scientific">Actinacidiphila guanduensis</name>
    <dbReference type="NCBI Taxonomy" id="310781"/>
    <lineage>
        <taxon>Bacteria</taxon>
        <taxon>Bacillati</taxon>
        <taxon>Actinomycetota</taxon>
        <taxon>Actinomycetes</taxon>
        <taxon>Kitasatosporales</taxon>
        <taxon>Streptomycetaceae</taxon>
        <taxon>Actinacidiphila</taxon>
    </lineage>
</organism>
<dbReference type="InterPro" id="IPR051804">
    <property type="entry name" value="Carb_Metab_Reg_Kinase/Isom"/>
</dbReference>
<dbReference type="InterPro" id="IPR011051">
    <property type="entry name" value="RmlC_Cupin_sf"/>
</dbReference>
<keyword evidence="1" id="KW-0479">Metal-binding</keyword>
<keyword evidence="4" id="KW-1185">Reference proteome</keyword>
<evidence type="ECO:0000256" key="2">
    <source>
        <dbReference type="ARBA" id="ARBA00022833"/>
    </source>
</evidence>
<dbReference type="PANTHER" id="PTHR42742">
    <property type="entry name" value="TRANSCRIPTIONAL REPRESSOR MPRA"/>
    <property type="match status" value="1"/>
</dbReference>
<protein>
    <submittedName>
        <fullName evidence="3">Mannose-6-phosphate isomerase</fullName>
    </submittedName>
</protein>
<dbReference type="InterPro" id="IPR014710">
    <property type="entry name" value="RmlC-like_jellyroll"/>
</dbReference>
<dbReference type="RefSeq" id="WP_218136683.1">
    <property type="nucleotide sequence ID" value="NZ_FNIE01000010.1"/>
</dbReference>
<dbReference type="GO" id="GO:0016853">
    <property type="term" value="F:isomerase activity"/>
    <property type="evidence" value="ECO:0007669"/>
    <property type="project" value="UniProtKB-KW"/>
</dbReference>
<proteinExistence type="predicted"/>
<accession>A0A1H0KJ18</accession>
<dbReference type="AlphaFoldDB" id="A0A1H0KJ18"/>
<dbReference type="CDD" id="cd07010">
    <property type="entry name" value="cupin_PMI_type_I_N_bac"/>
    <property type="match status" value="1"/>
</dbReference>
<evidence type="ECO:0000313" key="4">
    <source>
        <dbReference type="Proteomes" id="UP000199341"/>
    </source>
</evidence>